<protein>
    <submittedName>
        <fullName evidence="2">Uncharacterized protein</fullName>
    </submittedName>
</protein>
<dbReference type="EMBL" id="JAACNO010000507">
    <property type="protein sequence ID" value="KAF4147153.1"/>
    <property type="molecule type" value="Genomic_DNA"/>
</dbReference>
<dbReference type="EMBL" id="JAACNO010000511">
    <property type="protein sequence ID" value="KAF4147136.1"/>
    <property type="molecule type" value="Genomic_DNA"/>
</dbReference>
<organism evidence="2 4">
    <name type="scientific">Phytophthora infestans</name>
    <name type="common">Potato late blight agent</name>
    <name type="synonym">Botrytis infestans</name>
    <dbReference type="NCBI Taxonomy" id="4787"/>
    <lineage>
        <taxon>Eukaryota</taxon>
        <taxon>Sar</taxon>
        <taxon>Stramenopiles</taxon>
        <taxon>Oomycota</taxon>
        <taxon>Peronosporomycetes</taxon>
        <taxon>Peronosporales</taxon>
        <taxon>Peronosporaceae</taxon>
        <taxon>Phytophthora</taxon>
    </lineage>
</organism>
<accession>A0A8S9V113</accession>
<dbReference type="Proteomes" id="UP000704712">
    <property type="component" value="Unassembled WGS sequence"/>
</dbReference>
<sequence>MRFKHRSNLIDEAWLKTSIQDVLLSNPDLGSHERQEQSQQSSTVSRGDKEHEEFAELLNATLERSTGVAATTIANAINGGMRCIAKSSLRRDHGFEAKSLPL</sequence>
<proteinExistence type="predicted"/>
<evidence type="ECO:0000313" key="4">
    <source>
        <dbReference type="Proteomes" id="UP000704712"/>
    </source>
</evidence>
<reference evidence="2" key="1">
    <citation type="submission" date="2020-03" db="EMBL/GenBank/DDBJ databases">
        <title>Hybrid Assembly of Korean Phytophthora infestans isolates.</title>
        <authorList>
            <person name="Prokchorchik M."/>
            <person name="Lee Y."/>
            <person name="Seo J."/>
            <person name="Cho J.-H."/>
            <person name="Park Y.-E."/>
            <person name="Jang D.-C."/>
            <person name="Im J.-S."/>
            <person name="Choi J.-G."/>
            <person name="Park H.-J."/>
            <person name="Lee G.-B."/>
            <person name="Lee Y.-G."/>
            <person name="Hong S.-Y."/>
            <person name="Cho K."/>
            <person name="Sohn K.H."/>
        </authorList>
    </citation>
    <scope>NUCLEOTIDE SEQUENCE</scope>
    <source>
        <strain evidence="2">KR_2_A2</strain>
    </source>
</reference>
<feature type="region of interest" description="Disordered" evidence="1">
    <location>
        <begin position="27"/>
        <end position="50"/>
    </location>
</feature>
<gene>
    <name evidence="3" type="ORF">GN958_ATG03563</name>
    <name evidence="2" type="ORF">GN958_ATG03671</name>
</gene>
<name>A0A8S9V113_PHYIN</name>
<evidence type="ECO:0000256" key="1">
    <source>
        <dbReference type="SAM" id="MobiDB-lite"/>
    </source>
</evidence>
<evidence type="ECO:0000313" key="2">
    <source>
        <dbReference type="EMBL" id="KAF4147136.1"/>
    </source>
</evidence>
<comment type="caution">
    <text evidence="2">The sequence shown here is derived from an EMBL/GenBank/DDBJ whole genome shotgun (WGS) entry which is preliminary data.</text>
</comment>
<evidence type="ECO:0000313" key="3">
    <source>
        <dbReference type="EMBL" id="KAF4147153.1"/>
    </source>
</evidence>
<dbReference type="AlphaFoldDB" id="A0A8S9V113"/>